<dbReference type="PROSITE" id="PS50802">
    <property type="entry name" value="OTU"/>
    <property type="match status" value="1"/>
</dbReference>
<comment type="caution">
    <text evidence="3">The sequence shown here is derived from an EMBL/GenBank/DDBJ whole genome shotgun (WGS) entry which is preliminary data.</text>
</comment>
<evidence type="ECO:0000313" key="4">
    <source>
        <dbReference type="Proteomes" id="UP001516472"/>
    </source>
</evidence>
<reference evidence="3 4" key="1">
    <citation type="submission" date="2020-02" db="EMBL/GenBank/DDBJ databases">
        <authorList>
            <person name="Babadi Z.K."/>
            <person name="Risdian C."/>
            <person name="Ebrahimipour G.H."/>
            <person name="Wink J."/>
        </authorList>
    </citation>
    <scope>NUCLEOTIDE SEQUENCE [LARGE SCALE GENOMIC DNA]</scope>
    <source>
        <strain evidence="3 4">ZKHCc1 1396</strain>
    </source>
</reference>
<dbReference type="Proteomes" id="UP001516472">
    <property type="component" value="Unassembled WGS sequence"/>
</dbReference>
<name>A0ABR9PV65_9BACT</name>
<dbReference type="Gene3D" id="3.90.70.80">
    <property type="match status" value="1"/>
</dbReference>
<evidence type="ECO:0000256" key="1">
    <source>
        <dbReference type="SAM" id="MobiDB-lite"/>
    </source>
</evidence>
<dbReference type="EMBL" id="JAAIYO010000009">
    <property type="protein sequence ID" value="MBE4751806.1"/>
    <property type="molecule type" value="Genomic_DNA"/>
</dbReference>
<dbReference type="Pfam" id="PF02338">
    <property type="entry name" value="OTU"/>
    <property type="match status" value="1"/>
</dbReference>
<dbReference type="RefSeq" id="WP_193429002.1">
    <property type="nucleotide sequence ID" value="NZ_CBCSIP010000032.1"/>
</dbReference>
<feature type="domain" description="OTU" evidence="2">
    <location>
        <begin position="546"/>
        <end position="699"/>
    </location>
</feature>
<keyword evidence="4" id="KW-1185">Reference proteome</keyword>
<accession>A0ABR9PV65</accession>
<evidence type="ECO:0000259" key="2">
    <source>
        <dbReference type="PROSITE" id="PS50802"/>
    </source>
</evidence>
<proteinExistence type="predicted"/>
<sequence length="706" mass="80365">MPKTGYDSDTESDSDNSDDEDESSARPGGRQPGRAFRGFDGLEPVVLADRVKEHLKRSTEADKYKQDEVAQILNTRIYYSKRQWSPQAERDFKRADAAFREGDLQTLQKLKTRFCIAHYRGVTYGRNNFSAIARRNHRQDVEAGVRPIYSVSVLESLGVDVSDYNSGLYDDTPVLMEALQERANLLKEILLAKRAALKDGFKYGSITFDSYADALQHIYTNNYKHTFSSIKVALASKQGLLKDRTKLEHLKKKPPEIQRKTRFSARYGMQNLPRDWEAYEGLFNGANPFVSTGDTPRHALKYALGMKFYGDLVKHRLFPGWSAETGRVKKPYSGKVYILLHSLNEFIEDAPLHVPTLNTQGRIRVADEIVEEREATFPSFIPRKRVVWEHVTKFPSFDGYTDQHLEKYGLTEEDFEQYKAALFTSPNRTESTHKSQIQESRAIEAWLVNFHEVRLIEIARRIAESRGMILVYQGADGGLSRELASVRRDADVDNRLWQREPNHQFQGHDYSFAYGSELQRLLTLMQEKGASLADEFEFNQTLSTRFTRHPVLGDGNCLFRALADAANRLAIPSGPLNHLSARAHVYVSYLQTPSLVQACNINSAYLLNMRQAATDAADLSRWGSEHEIMAFAVYYRLRICVFLGERPSQDLQYQVGNVVDVQVSRDERCVWFTPTAHGHAGTLYLLHEHGNHFTPLAPRPGAPPLG</sequence>
<dbReference type="InterPro" id="IPR038765">
    <property type="entry name" value="Papain-like_cys_pep_sf"/>
</dbReference>
<organism evidence="3 4">
    <name type="scientific">Corallococcus soli</name>
    <dbReference type="NCBI Taxonomy" id="2710757"/>
    <lineage>
        <taxon>Bacteria</taxon>
        <taxon>Pseudomonadati</taxon>
        <taxon>Myxococcota</taxon>
        <taxon>Myxococcia</taxon>
        <taxon>Myxococcales</taxon>
        <taxon>Cystobacterineae</taxon>
        <taxon>Myxococcaceae</taxon>
        <taxon>Corallococcus</taxon>
    </lineage>
</organism>
<dbReference type="InterPro" id="IPR003323">
    <property type="entry name" value="OTU_dom"/>
</dbReference>
<dbReference type="CDD" id="cd22744">
    <property type="entry name" value="OTU"/>
    <property type="match status" value="1"/>
</dbReference>
<feature type="compositionally biased region" description="Acidic residues" evidence="1">
    <location>
        <begin position="8"/>
        <end position="22"/>
    </location>
</feature>
<gene>
    <name evidence="3" type="ORF">G4177_26910</name>
</gene>
<evidence type="ECO:0000313" key="3">
    <source>
        <dbReference type="EMBL" id="MBE4751806.1"/>
    </source>
</evidence>
<dbReference type="SUPFAM" id="SSF54001">
    <property type="entry name" value="Cysteine proteinases"/>
    <property type="match status" value="1"/>
</dbReference>
<feature type="region of interest" description="Disordered" evidence="1">
    <location>
        <begin position="1"/>
        <end position="41"/>
    </location>
</feature>
<protein>
    <recommendedName>
        <fullName evidence="2">OTU domain-containing protein</fullName>
    </recommendedName>
</protein>